<dbReference type="GO" id="GO:0007188">
    <property type="term" value="P:adenylate cyclase-modulating G protein-coupled receptor signaling pathway"/>
    <property type="evidence" value="ECO:0007669"/>
    <property type="project" value="TreeGrafter"/>
</dbReference>
<evidence type="ECO:0000313" key="3">
    <source>
        <dbReference type="Proteomes" id="UP000838756"/>
    </source>
</evidence>
<dbReference type="PROSITE" id="PS00649">
    <property type="entry name" value="G_PROTEIN_RECEP_F2_1"/>
    <property type="match status" value="1"/>
</dbReference>
<dbReference type="PROSITE" id="PS50227">
    <property type="entry name" value="G_PROTEIN_RECEP_F2_3"/>
    <property type="match status" value="1"/>
</dbReference>
<feature type="domain" description="G-protein coupled receptors family 2 profile 1" evidence="1">
    <location>
        <begin position="1"/>
        <end position="77"/>
    </location>
</feature>
<comment type="caution">
    <text evidence="2">The sequence shown here is derived from an EMBL/GenBank/DDBJ whole genome shotgun (WGS) entry which is preliminary data.</text>
</comment>
<dbReference type="Gene3D" id="4.10.1240.10">
    <property type="entry name" value="GPCR, family 2, extracellular hormone receptor domain"/>
    <property type="match status" value="1"/>
</dbReference>
<organism evidence="2 3">
    <name type="scientific">Pararge aegeria aegeria</name>
    <dbReference type="NCBI Taxonomy" id="348720"/>
    <lineage>
        <taxon>Eukaryota</taxon>
        <taxon>Metazoa</taxon>
        <taxon>Ecdysozoa</taxon>
        <taxon>Arthropoda</taxon>
        <taxon>Hexapoda</taxon>
        <taxon>Insecta</taxon>
        <taxon>Pterygota</taxon>
        <taxon>Neoptera</taxon>
        <taxon>Endopterygota</taxon>
        <taxon>Lepidoptera</taxon>
        <taxon>Glossata</taxon>
        <taxon>Ditrysia</taxon>
        <taxon>Papilionoidea</taxon>
        <taxon>Nymphalidae</taxon>
        <taxon>Satyrinae</taxon>
        <taxon>Satyrini</taxon>
        <taxon>Parargina</taxon>
        <taxon>Pararge</taxon>
    </lineage>
</organism>
<dbReference type="SUPFAM" id="SSF111418">
    <property type="entry name" value="Hormone receptor domain"/>
    <property type="match status" value="1"/>
</dbReference>
<dbReference type="GO" id="GO:0005886">
    <property type="term" value="C:plasma membrane"/>
    <property type="evidence" value="ECO:0007669"/>
    <property type="project" value="TreeGrafter"/>
</dbReference>
<protein>
    <submittedName>
        <fullName evidence="2">Jg18150 protein</fullName>
    </submittedName>
</protein>
<evidence type="ECO:0000313" key="2">
    <source>
        <dbReference type="EMBL" id="CAH2227086.1"/>
    </source>
</evidence>
<dbReference type="AlphaFoldDB" id="A0A8S4QX19"/>
<evidence type="ECO:0000259" key="1">
    <source>
        <dbReference type="PROSITE" id="PS50227"/>
    </source>
</evidence>
<dbReference type="InterPro" id="IPR001879">
    <property type="entry name" value="GPCR_2_extracellular_dom"/>
</dbReference>
<dbReference type="PANTHER" id="PTHR45620">
    <property type="entry name" value="PDF RECEPTOR-LIKE PROTEIN-RELATED"/>
    <property type="match status" value="1"/>
</dbReference>
<dbReference type="InterPro" id="IPR036445">
    <property type="entry name" value="GPCR_2_extracell_dom_sf"/>
</dbReference>
<reference evidence="2" key="1">
    <citation type="submission" date="2022-03" db="EMBL/GenBank/DDBJ databases">
        <authorList>
            <person name="Lindestad O."/>
        </authorList>
    </citation>
    <scope>NUCLEOTIDE SEQUENCE</scope>
</reference>
<dbReference type="OrthoDB" id="6160250at2759"/>
<dbReference type="GO" id="GO:0008528">
    <property type="term" value="F:G protein-coupled peptide receptor activity"/>
    <property type="evidence" value="ECO:0007669"/>
    <property type="project" value="TreeGrafter"/>
</dbReference>
<dbReference type="SMART" id="SM00008">
    <property type="entry name" value="HormR"/>
    <property type="match status" value="1"/>
</dbReference>
<accession>A0A8S4QX19</accession>
<keyword evidence="3" id="KW-1185">Reference proteome</keyword>
<dbReference type="EMBL" id="CAKXAJ010022401">
    <property type="protein sequence ID" value="CAH2227086.1"/>
    <property type="molecule type" value="Genomic_DNA"/>
</dbReference>
<gene>
    <name evidence="2" type="primary">jg18150</name>
    <name evidence="2" type="ORF">PAEG_LOCUS7620</name>
</gene>
<sequence length="114" mass="12695">LSWPDVSGVYCAGTFDTWRCWPHTPANSTAYAACPDFVPGFAPELMAHKLCTENGTWWHHPDSGRPWSNYTTCVREEDVSHFADIFITFTSLKTMGLHVAEHQAQGGAQRGLNP</sequence>
<dbReference type="Proteomes" id="UP000838756">
    <property type="component" value="Unassembled WGS sequence"/>
</dbReference>
<proteinExistence type="predicted"/>
<dbReference type="PANTHER" id="PTHR45620:SF32">
    <property type="entry name" value="DIURETIC HORMONE 31 RECEPTOR, ISOFORM C"/>
    <property type="match status" value="1"/>
</dbReference>
<dbReference type="InterPro" id="IPR017983">
    <property type="entry name" value="GPCR_2_secretin-like_CS"/>
</dbReference>
<dbReference type="Pfam" id="PF02793">
    <property type="entry name" value="HRM"/>
    <property type="match status" value="1"/>
</dbReference>
<name>A0A8S4QX19_9NEOP</name>
<dbReference type="InterPro" id="IPR050332">
    <property type="entry name" value="GPCR_2"/>
</dbReference>
<feature type="non-terminal residue" evidence="2">
    <location>
        <position position="1"/>
    </location>
</feature>